<gene>
    <name evidence="1" type="ORF">K470DRAFT_279848</name>
</gene>
<proteinExistence type="predicted"/>
<dbReference type="GO" id="GO:0005634">
    <property type="term" value="C:nucleus"/>
    <property type="evidence" value="ECO:0007669"/>
    <property type="project" value="TreeGrafter"/>
</dbReference>
<keyword evidence="2" id="KW-1185">Reference proteome</keyword>
<dbReference type="AlphaFoldDB" id="A0A6A7C9T2"/>
<sequence length="470" mass="54129">MADSQLQDHLDPDEQPIYDRLSAIREELLHLKADRNKYVKSADVQDYFQRILAEVDSLNKIREPKRHEQNRVDYMLDDCFQLVSLFFLTIGRISEAPAIYSAISTVKRLLDHLKEADFYSPKDLESISNRIDQWQTSVDNGRERSGETLTTLLDARIDVCRKLLAGLKERLSRLDPGTADTYEKLVSILRSLSACNTRSKFPADEVEGFVEQLRQIRKELDVGTDTHVGMSAEQAYADRLAYRRGSVPNSTTDGPAVVRSLLRRCLLWAEIVQEKQGKIDERFKDTYQGLVKIRNNLEQMSLTQAWSLRETDLYSFQRQLDRIDESRVNGNFLDANGRPADLHAQRTLLYLLRKSYAYIYQYLITSEPVSEALLPIYNQLLTLKRCLEEVHRSGGVDDARDLYPYSMKLMSIDNMKKDGKFMVGNDIPEGQASVCNLLADCFDLTMDMRREAQEREEDEDKVQKDVEIAA</sequence>
<name>A0A6A7C9T2_9PEZI</name>
<reference evidence="1" key="1">
    <citation type="journal article" date="2020" name="Stud. Mycol.">
        <title>101 Dothideomycetes genomes: a test case for predicting lifestyles and emergence of pathogens.</title>
        <authorList>
            <person name="Haridas S."/>
            <person name="Albert R."/>
            <person name="Binder M."/>
            <person name="Bloem J."/>
            <person name="Labutti K."/>
            <person name="Salamov A."/>
            <person name="Andreopoulos B."/>
            <person name="Baker S."/>
            <person name="Barry K."/>
            <person name="Bills G."/>
            <person name="Bluhm B."/>
            <person name="Cannon C."/>
            <person name="Castanera R."/>
            <person name="Culley D."/>
            <person name="Daum C."/>
            <person name="Ezra D."/>
            <person name="Gonzalez J."/>
            <person name="Henrissat B."/>
            <person name="Kuo A."/>
            <person name="Liang C."/>
            <person name="Lipzen A."/>
            <person name="Lutzoni F."/>
            <person name="Magnuson J."/>
            <person name="Mondo S."/>
            <person name="Nolan M."/>
            <person name="Ohm R."/>
            <person name="Pangilinan J."/>
            <person name="Park H.-J."/>
            <person name="Ramirez L."/>
            <person name="Alfaro M."/>
            <person name="Sun H."/>
            <person name="Tritt A."/>
            <person name="Yoshinaga Y."/>
            <person name="Zwiers L.-H."/>
            <person name="Turgeon B."/>
            <person name="Goodwin S."/>
            <person name="Spatafora J."/>
            <person name="Crous P."/>
            <person name="Grigoriev I."/>
        </authorList>
    </citation>
    <scope>NUCLEOTIDE SEQUENCE</scope>
    <source>
        <strain evidence="1">CBS 480.64</strain>
    </source>
</reference>
<dbReference type="PANTHER" id="PTHR28086:SF1">
    <property type="entry name" value="CU(2+) SUPPRESSING AND BLEOMYCIN SENSITIVE PROTEIN 1"/>
    <property type="match status" value="1"/>
</dbReference>
<dbReference type="Proteomes" id="UP000799421">
    <property type="component" value="Unassembled WGS sequence"/>
</dbReference>
<protein>
    <submittedName>
        <fullName evidence="1">Uncharacterized protein</fullName>
    </submittedName>
</protein>
<dbReference type="Pfam" id="PF10303">
    <property type="entry name" value="DUF2408"/>
    <property type="match status" value="1"/>
</dbReference>
<dbReference type="EMBL" id="MU005958">
    <property type="protein sequence ID" value="KAF2864017.1"/>
    <property type="molecule type" value="Genomic_DNA"/>
</dbReference>
<dbReference type="GO" id="GO:0005737">
    <property type="term" value="C:cytoplasm"/>
    <property type="evidence" value="ECO:0007669"/>
    <property type="project" value="TreeGrafter"/>
</dbReference>
<evidence type="ECO:0000313" key="2">
    <source>
        <dbReference type="Proteomes" id="UP000799421"/>
    </source>
</evidence>
<accession>A0A6A7C9T2</accession>
<dbReference type="InterPro" id="IPR018810">
    <property type="entry name" value="UPF0662"/>
</dbReference>
<organism evidence="1 2">
    <name type="scientific">Piedraia hortae CBS 480.64</name>
    <dbReference type="NCBI Taxonomy" id="1314780"/>
    <lineage>
        <taxon>Eukaryota</taxon>
        <taxon>Fungi</taxon>
        <taxon>Dikarya</taxon>
        <taxon>Ascomycota</taxon>
        <taxon>Pezizomycotina</taxon>
        <taxon>Dothideomycetes</taxon>
        <taxon>Dothideomycetidae</taxon>
        <taxon>Capnodiales</taxon>
        <taxon>Piedraiaceae</taxon>
        <taxon>Piedraia</taxon>
    </lineage>
</organism>
<dbReference type="OrthoDB" id="2011986at2759"/>
<dbReference type="PANTHER" id="PTHR28086">
    <property type="entry name" value="UPF0662 PROTEIN YPL260W"/>
    <property type="match status" value="1"/>
</dbReference>
<evidence type="ECO:0000313" key="1">
    <source>
        <dbReference type="EMBL" id="KAF2864017.1"/>
    </source>
</evidence>